<accession>A0A8J8NUQ7</accession>
<reference evidence="1" key="1">
    <citation type="submission" date="2019-06" db="EMBL/GenBank/DDBJ databases">
        <authorList>
            <person name="Zheng W."/>
        </authorList>
    </citation>
    <scope>NUCLEOTIDE SEQUENCE</scope>
    <source>
        <strain evidence="1">QDHG01</strain>
    </source>
</reference>
<evidence type="ECO:0000313" key="1">
    <source>
        <dbReference type="EMBL" id="TNV82357.1"/>
    </source>
</evidence>
<organism evidence="1 2">
    <name type="scientific">Halteria grandinella</name>
    <dbReference type="NCBI Taxonomy" id="5974"/>
    <lineage>
        <taxon>Eukaryota</taxon>
        <taxon>Sar</taxon>
        <taxon>Alveolata</taxon>
        <taxon>Ciliophora</taxon>
        <taxon>Intramacronucleata</taxon>
        <taxon>Spirotrichea</taxon>
        <taxon>Stichotrichia</taxon>
        <taxon>Sporadotrichida</taxon>
        <taxon>Halteriidae</taxon>
        <taxon>Halteria</taxon>
    </lineage>
</organism>
<dbReference type="EMBL" id="RRYP01005055">
    <property type="protein sequence ID" value="TNV82357.1"/>
    <property type="molecule type" value="Genomic_DNA"/>
</dbReference>
<keyword evidence="2" id="KW-1185">Reference proteome</keyword>
<gene>
    <name evidence="1" type="ORF">FGO68_gene8103</name>
</gene>
<evidence type="ECO:0000313" key="2">
    <source>
        <dbReference type="Proteomes" id="UP000785679"/>
    </source>
</evidence>
<proteinExistence type="predicted"/>
<dbReference type="AlphaFoldDB" id="A0A8J8NUQ7"/>
<dbReference type="Proteomes" id="UP000785679">
    <property type="component" value="Unassembled WGS sequence"/>
</dbReference>
<comment type="caution">
    <text evidence="1">The sequence shown here is derived from an EMBL/GenBank/DDBJ whole genome shotgun (WGS) entry which is preliminary data.</text>
</comment>
<name>A0A8J8NUQ7_HALGN</name>
<protein>
    <submittedName>
        <fullName evidence="1">Uncharacterized protein</fullName>
    </submittedName>
</protein>
<sequence length="74" mass="8478">MTGSGQGGVQDKRTWIRRGESNFSFDSEFASQCMQFCPLSSTHSSRGIKQAGLKEMDGIHRYYQRPSFLSKYIY</sequence>